<name>A0A1G6WZ12_9PROT</name>
<dbReference type="EMBL" id="FMZX01000011">
    <property type="protein sequence ID" value="SDD71081.1"/>
    <property type="molecule type" value="Genomic_DNA"/>
</dbReference>
<dbReference type="AlphaFoldDB" id="A0A1G6WZ12"/>
<proteinExistence type="predicted"/>
<protein>
    <submittedName>
        <fullName evidence="1">Uncharacterized protein</fullName>
    </submittedName>
</protein>
<reference evidence="1 2" key="1">
    <citation type="submission" date="2016-10" db="EMBL/GenBank/DDBJ databases">
        <authorList>
            <person name="de Groot N.N."/>
        </authorList>
    </citation>
    <scope>NUCLEOTIDE SEQUENCE [LARGE SCALE GENOMIC DNA]</scope>
    <source>
        <strain evidence="1 2">CPCC 100156</strain>
    </source>
</reference>
<dbReference type="STRING" id="938405.SAMN02927895_03127"/>
<dbReference type="RefSeq" id="WP_090664132.1">
    <property type="nucleotide sequence ID" value="NZ_FMZX01000011.1"/>
</dbReference>
<sequence>MGAGAGQRQEARGREGNAGLPPAVVVHALAEAMAALALAGPGGVLLLSAPGAAGSLGAAAFQAMVAAATEAAPGVPCRAALDCGDAPGQALAALRAGLRLLVLDPGCPAFPAVRAAAAECGAELWPERPPAFDCGPVDLTKRSGRNKLALWLRGPG</sequence>
<evidence type="ECO:0000313" key="1">
    <source>
        <dbReference type="EMBL" id="SDD71081.1"/>
    </source>
</evidence>
<gene>
    <name evidence="1" type="ORF">SAMN04487779_1011110</name>
</gene>
<organism evidence="1 2">
    <name type="scientific">Belnapia rosea</name>
    <dbReference type="NCBI Taxonomy" id="938405"/>
    <lineage>
        <taxon>Bacteria</taxon>
        <taxon>Pseudomonadati</taxon>
        <taxon>Pseudomonadota</taxon>
        <taxon>Alphaproteobacteria</taxon>
        <taxon>Acetobacterales</taxon>
        <taxon>Roseomonadaceae</taxon>
        <taxon>Belnapia</taxon>
    </lineage>
</organism>
<dbReference type="Proteomes" id="UP000198925">
    <property type="component" value="Unassembled WGS sequence"/>
</dbReference>
<evidence type="ECO:0000313" key="2">
    <source>
        <dbReference type="Proteomes" id="UP000198925"/>
    </source>
</evidence>
<accession>A0A1G6WZ12</accession>
<keyword evidence="2" id="KW-1185">Reference proteome</keyword>